<sequence length="361" mass="40575">MKRFSDYKTVALCGWNLKSKINKVEAIIKLENAVIRQQKNTILKDVSLEIKEGEFVYLIGKVGSGKTSLLKTLYAELPLIYGKGEVAGYQLSKIKKSQIAYLRRKCGIVFQDFKLLTDRNVYANLEFVLKATGWRDKKAIKERINEVLDKVELPDKRDKFPHQLSGGEQQRIVLARALLNAPPIILADEPTGNIDPETSYRLVELLKDICDSGKTVVIATHQYDLIKHFPGKVFRCENGVLQEDVSFSENQAAMTTIISENSVIDIESPTEEIEEPTVVHEVISLNEDPEILSHTEPTLQEGQEITLVTEDSEITDSTTVLIEEKITEEPRDASEENVLSGNDETKKKDDSGPDIVGFELI</sequence>
<protein>
    <submittedName>
        <fullName evidence="5">Cell division transport system ATP-binding protein</fullName>
    </submittedName>
</protein>
<dbReference type="InterPro" id="IPR003593">
    <property type="entry name" value="AAA+_ATPase"/>
</dbReference>
<evidence type="ECO:0000313" key="5">
    <source>
        <dbReference type="EMBL" id="MBB4024547.1"/>
    </source>
</evidence>
<dbReference type="InterPro" id="IPR015854">
    <property type="entry name" value="ABC_transpr_LolD-like"/>
</dbReference>
<dbReference type="Pfam" id="PF00005">
    <property type="entry name" value="ABC_tran"/>
    <property type="match status" value="1"/>
</dbReference>
<accession>A0A7W6MXA7</accession>
<dbReference type="SUPFAM" id="SSF52540">
    <property type="entry name" value="P-loop containing nucleoside triphosphate hydrolases"/>
    <property type="match status" value="1"/>
</dbReference>
<dbReference type="GO" id="GO:0016887">
    <property type="term" value="F:ATP hydrolysis activity"/>
    <property type="evidence" value="ECO:0007669"/>
    <property type="project" value="InterPro"/>
</dbReference>
<dbReference type="PROSITE" id="PS50893">
    <property type="entry name" value="ABC_TRANSPORTER_2"/>
    <property type="match status" value="1"/>
</dbReference>
<feature type="compositionally biased region" description="Basic and acidic residues" evidence="3">
    <location>
        <begin position="325"/>
        <end position="334"/>
    </location>
</feature>
<dbReference type="EMBL" id="JACIES010000001">
    <property type="protein sequence ID" value="MBB4024547.1"/>
    <property type="molecule type" value="Genomic_DNA"/>
</dbReference>
<dbReference type="PANTHER" id="PTHR24220">
    <property type="entry name" value="IMPORT ATP-BINDING PROTEIN"/>
    <property type="match status" value="1"/>
</dbReference>
<keyword evidence="1" id="KW-0547">Nucleotide-binding</keyword>
<comment type="caution">
    <text evidence="5">The sequence shown here is derived from an EMBL/GenBank/DDBJ whole genome shotgun (WGS) entry which is preliminary data.</text>
</comment>
<evidence type="ECO:0000313" key="6">
    <source>
        <dbReference type="Proteomes" id="UP000546007"/>
    </source>
</evidence>
<dbReference type="AlphaFoldDB" id="A0A7W6MXA7"/>
<keyword evidence="5" id="KW-0132">Cell division</keyword>
<keyword evidence="5" id="KW-0131">Cell cycle</keyword>
<evidence type="ECO:0000259" key="4">
    <source>
        <dbReference type="PROSITE" id="PS50893"/>
    </source>
</evidence>
<reference evidence="5 6" key="1">
    <citation type="submission" date="2020-08" db="EMBL/GenBank/DDBJ databases">
        <title>Genomic Encyclopedia of Type Strains, Phase IV (KMG-IV): sequencing the most valuable type-strain genomes for metagenomic binning, comparative biology and taxonomic classification.</title>
        <authorList>
            <person name="Goeker M."/>
        </authorList>
    </citation>
    <scope>NUCLEOTIDE SEQUENCE [LARGE SCALE GENOMIC DNA]</scope>
    <source>
        <strain evidence="5 6">DSM 105721</strain>
    </source>
</reference>
<dbReference type="GO" id="GO:0022857">
    <property type="term" value="F:transmembrane transporter activity"/>
    <property type="evidence" value="ECO:0007669"/>
    <property type="project" value="TreeGrafter"/>
</dbReference>
<dbReference type="GO" id="GO:0051301">
    <property type="term" value="P:cell division"/>
    <property type="evidence" value="ECO:0007669"/>
    <property type="project" value="UniProtKB-KW"/>
</dbReference>
<organism evidence="5 6">
    <name type="scientific">Butyricimonas faecihominis</name>
    <dbReference type="NCBI Taxonomy" id="1472416"/>
    <lineage>
        <taxon>Bacteria</taxon>
        <taxon>Pseudomonadati</taxon>
        <taxon>Bacteroidota</taxon>
        <taxon>Bacteroidia</taxon>
        <taxon>Bacteroidales</taxon>
        <taxon>Odoribacteraceae</taxon>
        <taxon>Butyricimonas</taxon>
    </lineage>
</organism>
<evidence type="ECO:0000256" key="1">
    <source>
        <dbReference type="ARBA" id="ARBA00022741"/>
    </source>
</evidence>
<proteinExistence type="predicted"/>
<dbReference type="InterPro" id="IPR027417">
    <property type="entry name" value="P-loop_NTPase"/>
</dbReference>
<dbReference type="GO" id="GO:0005886">
    <property type="term" value="C:plasma membrane"/>
    <property type="evidence" value="ECO:0007669"/>
    <property type="project" value="TreeGrafter"/>
</dbReference>
<dbReference type="InterPro" id="IPR017871">
    <property type="entry name" value="ABC_transporter-like_CS"/>
</dbReference>
<keyword evidence="6" id="KW-1185">Reference proteome</keyword>
<dbReference type="GO" id="GO:0005524">
    <property type="term" value="F:ATP binding"/>
    <property type="evidence" value="ECO:0007669"/>
    <property type="project" value="UniProtKB-KW"/>
</dbReference>
<dbReference type="PROSITE" id="PS00211">
    <property type="entry name" value="ABC_TRANSPORTER_1"/>
    <property type="match status" value="1"/>
</dbReference>
<gene>
    <name evidence="5" type="ORF">GGR14_000308</name>
</gene>
<dbReference type="InterPro" id="IPR003439">
    <property type="entry name" value="ABC_transporter-like_ATP-bd"/>
</dbReference>
<dbReference type="Proteomes" id="UP000546007">
    <property type="component" value="Unassembled WGS sequence"/>
</dbReference>
<keyword evidence="2 5" id="KW-0067">ATP-binding</keyword>
<evidence type="ECO:0000256" key="2">
    <source>
        <dbReference type="ARBA" id="ARBA00022840"/>
    </source>
</evidence>
<evidence type="ECO:0000256" key="3">
    <source>
        <dbReference type="SAM" id="MobiDB-lite"/>
    </source>
</evidence>
<dbReference type="SMART" id="SM00382">
    <property type="entry name" value="AAA"/>
    <property type="match status" value="1"/>
</dbReference>
<dbReference type="PANTHER" id="PTHR24220:SF470">
    <property type="entry name" value="CELL DIVISION ATP-BINDING PROTEIN FTSE"/>
    <property type="match status" value="1"/>
</dbReference>
<dbReference type="Gene3D" id="3.40.50.300">
    <property type="entry name" value="P-loop containing nucleotide triphosphate hydrolases"/>
    <property type="match status" value="1"/>
</dbReference>
<feature type="domain" description="ABC transporter" evidence="4">
    <location>
        <begin position="28"/>
        <end position="263"/>
    </location>
</feature>
<name>A0A7W6MXA7_9BACT</name>
<feature type="region of interest" description="Disordered" evidence="3">
    <location>
        <begin position="325"/>
        <end position="361"/>
    </location>
</feature>